<accession>A0A183DJ61</accession>
<reference evidence="1 2" key="2">
    <citation type="submission" date="2018-11" db="EMBL/GenBank/DDBJ databases">
        <authorList>
            <consortium name="Pathogen Informatics"/>
        </authorList>
    </citation>
    <scope>NUCLEOTIDE SEQUENCE [LARGE SCALE GENOMIC DNA]</scope>
</reference>
<dbReference type="AlphaFoldDB" id="A0A183DJ61"/>
<name>A0A183DJ61_9BILA</name>
<gene>
    <name evidence="1" type="ORF">GPUH_LOCUS8750</name>
</gene>
<proteinExistence type="predicted"/>
<keyword evidence="2" id="KW-1185">Reference proteome</keyword>
<evidence type="ECO:0000313" key="2">
    <source>
        <dbReference type="Proteomes" id="UP000271098"/>
    </source>
</evidence>
<reference evidence="3" key="1">
    <citation type="submission" date="2016-06" db="UniProtKB">
        <authorList>
            <consortium name="WormBaseParasite"/>
        </authorList>
    </citation>
    <scope>IDENTIFICATION</scope>
</reference>
<dbReference type="Proteomes" id="UP000271098">
    <property type="component" value="Unassembled WGS sequence"/>
</dbReference>
<dbReference type="WBParaSite" id="GPUH_0000876201-mRNA-1">
    <property type="protein sequence ID" value="GPUH_0000876201-mRNA-1"/>
    <property type="gene ID" value="GPUH_0000876201"/>
</dbReference>
<sequence>MAGGDWKWSISGTHRYVVRRLYSDDNHPQSATSAAIPNAGIRSLVTMEATAKFRYSVTQALISLG</sequence>
<organism evidence="3">
    <name type="scientific">Gongylonema pulchrum</name>
    <dbReference type="NCBI Taxonomy" id="637853"/>
    <lineage>
        <taxon>Eukaryota</taxon>
        <taxon>Metazoa</taxon>
        <taxon>Ecdysozoa</taxon>
        <taxon>Nematoda</taxon>
        <taxon>Chromadorea</taxon>
        <taxon>Rhabditida</taxon>
        <taxon>Spirurina</taxon>
        <taxon>Spiruromorpha</taxon>
        <taxon>Spiruroidea</taxon>
        <taxon>Gongylonematidae</taxon>
        <taxon>Gongylonema</taxon>
    </lineage>
</organism>
<protein>
    <submittedName>
        <fullName evidence="3">Transposase</fullName>
    </submittedName>
</protein>
<dbReference type="EMBL" id="UYRT01026348">
    <property type="protein sequence ID" value="VDK64923.1"/>
    <property type="molecule type" value="Genomic_DNA"/>
</dbReference>
<evidence type="ECO:0000313" key="1">
    <source>
        <dbReference type="EMBL" id="VDK64923.1"/>
    </source>
</evidence>
<evidence type="ECO:0000313" key="3">
    <source>
        <dbReference type="WBParaSite" id="GPUH_0000876201-mRNA-1"/>
    </source>
</evidence>